<protein>
    <recommendedName>
        <fullName evidence="6">Lactonase, 7-bladed beta-propeller</fullName>
    </recommendedName>
</protein>
<dbReference type="Pfam" id="PF10282">
    <property type="entry name" value="Lactonase"/>
    <property type="match status" value="1"/>
</dbReference>
<keyword evidence="5" id="KW-1185">Reference proteome</keyword>
<feature type="chain" id="PRO_5014626191" description="Lactonase, 7-bladed beta-propeller" evidence="3">
    <location>
        <begin position="33"/>
        <end position="225"/>
    </location>
</feature>
<sequence length="225" mass="23937">MITGDSMKNRKIVALKCAIAALGMNCLGSAFAGTFVYVSNQHDGDISAYELVTADAPRLNPISEAKAANLVMPMAASPDGKFLYAAVRAKPFALYSYRINAGTGELQWINTIPMPDSMVSISVDQTGKWLLGAAYGGDTISTHRITASGTPEPDATQFFKSGGSKPHAIKTDLSNSTVYVPHLGTDEVRRYGFNAGSDKPIVEQASSISTEKGFGPRHFAISPDQ</sequence>
<reference evidence="4 5" key="1">
    <citation type="submission" date="2017-10" db="EMBL/GenBank/DDBJ databases">
        <title>Two draft genome sequences of Pusillimonas sp. strains isolated from a nitrate- and radionuclide-contaminated groundwater in Russia.</title>
        <authorList>
            <person name="Grouzdev D.S."/>
            <person name="Tourova T.P."/>
            <person name="Goeva M.A."/>
            <person name="Babich T.L."/>
            <person name="Sokolova D.S."/>
            <person name="Abdullin R."/>
            <person name="Poltaraus A.B."/>
            <person name="Toshchakov S.V."/>
            <person name="Nazina T.N."/>
        </authorList>
    </citation>
    <scope>NUCLEOTIDE SEQUENCE [LARGE SCALE GENOMIC DNA]</scope>
    <source>
        <strain evidence="4 5">JR1/69-3-13</strain>
    </source>
</reference>
<gene>
    <name evidence="4" type="ORF">CR159_15230</name>
</gene>
<evidence type="ECO:0000256" key="3">
    <source>
        <dbReference type="SAM" id="SignalP"/>
    </source>
</evidence>
<organism evidence="4 5">
    <name type="scientific">Pollutimonas subterranea</name>
    <dbReference type="NCBI Taxonomy" id="2045210"/>
    <lineage>
        <taxon>Bacteria</taxon>
        <taxon>Pseudomonadati</taxon>
        <taxon>Pseudomonadota</taxon>
        <taxon>Betaproteobacteria</taxon>
        <taxon>Burkholderiales</taxon>
        <taxon>Alcaligenaceae</taxon>
        <taxon>Pollutimonas</taxon>
    </lineage>
</organism>
<dbReference type="PANTHER" id="PTHR30344:SF1">
    <property type="entry name" value="6-PHOSPHOGLUCONOLACTONASE"/>
    <property type="match status" value="1"/>
</dbReference>
<dbReference type="SUPFAM" id="SSF50974">
    <property type="entry name" value="Nitrous oxide reductase, N-terminal domain"/>
    <property type="match status" value="1"/>
</dbReference>
<comment type="caution">
    <text evidence="4">The sequence shown here is derived from an EMBL/GenBank/DDBJ whole genome shotgun (WGS) entry which is preliminary data.</text>
</comment>
<dbReference type="InterPro" id="IPR050282">
    <property type="entry name" value="Cycloisomerase_2"/>
</dbReference>
<evidence type="ECO:0000256" key="2">
    <source>
        <dbReference type="ARBA" id="ARBA00022526"/>
    </source>
</evidence>
<dbReference type="AlphaFoldDB" id="A0A2N4U261"/>
<dbReference type="GO" id="GO:0017057">
    <property type="term" value="F:6-phosphogluconolactonase activity"/>
    <property type="evidence" value="ECO:0007669"/>
    <property type="project" value="TreeGrafter"/>
</dbReference>
<dbReference type="Proteomes" id="UP000234190">
    <property type="component" value="Unassembled WGS sequence"/>
</dbReference>
<proteinExistence type="inferred from homology"/>
<evidence type="ECO:0000256" key="1">
    <source>
        <dbReference type="ARBA" id="ARBA00005564"/>
    </source>
</evidence>
<comment type="similarity">
    <text evidence="1">Belongs to the cycloisomerase 2 family.</text>
</comment>
<dbReference type="EMBL" id="PDNW01000013">
    <property type="protein sequence ID" value="PLC49105.1"/>
    <property type="molecule type" value="Genomic_DNA"/>
</dbReference>
<dbReference type="Gene3D" id="2.130.10.10">
    <property type="entry name" value="YVTN repeat-like/Quinoprotein amine dehydrogenase"/>
    <property type="match status" value="1"/>
</dbReference>
<dbReference type="InterPro" id="IPR015943">
    <property type="entry name" value="WD40/YVTN_repeat-like_dom_sf"/>
</dbReference>
<dbReference type="GO" id="GO:0006006">
    <property type="term" value="P:glucose metabolic process"/>
    <property type="evidence" value="ECO:0007669"/>
    <property type="project" value="UniProtKB-KW"/>
</dbReference>
<evidence type="ECO:0000313" key="4">
    <source>
        <dbReference type="EMBL" id="PLC49105.1"/>
    </source>
</evidence>
<dbReference type="PANTHER" id="PTHR30344">
    <property type="entry name" value="6-PHOSPHOGLUCONOLACTONASE-RELATED"/>
    <property type="match status" value="1"/>
</dbReference>
<feature type="signal peptide" evidence="3">
    <location>
        <begin position="1"/>
        <end position="32"/>
    </location>
</feature>
<dbReference type="InterPro" id="IPR019405">
    <property type="entry name" value="Lactonase_7-beta_prop"/>
</dbReference>
<keyword evidence="2" id="KW-0313">Glucose metabolism</keyword>
<keyword evidence="3" id="KW-0732">Signal</keyword>
<keyword evidence="2" id="KW-0119">Carbohydrate metabolism</keyword>
<name>A0A2N4U261_9BURK</name>
<evidence type="ECO:0000313" key="5">
    <source>
        <dbReference type="Proteomes" id="UP000234190"/>
    </source>
</evidence>
<evidence type="ECO:0008006" key="6">
    <source>
        <dbReference type="Google" id="ProtNLM"/>
    </source>
</evidence>
<dbReference type="InterPro" id="IPR011045">
    <property type="entry name" value="N2O_reductase_N"/>
</dbReference>
<dbReference type="GO" id="GO:0005829">
    <property type="term" value="C:cytosol"/>
    <property type="evidence" value="ECO:0007669"/>
    <property type="project" value="TreeGrafter"/>
</dbReference>
<accession>A0A2N4U261</accession>